<dbReference type="Pfam" id="PF13040">
    <property type="entry name" value="Fur_reg_FbpB"/>
    <property type="match status" value="1"/>
</dbReference>
<comment type="caution">
    <text evidence="1">The sequence shown here is derived from an EMBL/GenBank/DDBJ whole genome shotgun (WGS) entry which is preliminary data.</text>
</comment>
<organism evidence="1 2">
    <name type="scientific">Bacillus taeanensis</name>
    <dbReference type="NCBI Taxonomy" id="273032"/>
    <lineage>
        <taxon>Bacteria</taxon>
        <taxon>Bacillati</taxon>
        <taxon>Bacillota</taxon>
        <taxon>Bacilli</taxon>
        <taxon>Bacillales</taxon>
        <taxon>Bacillaceae</taxon>
        <taxon>Bacillus</taxon>
    </lineage>
</organism>
<dbReference type="InterPro" id="IPR025004">
    <property type="entry name" value="SenN/SenS"/>
</dbReference>
<name>A0A366XXM9_9BACI</name>
<protein>
    <submittedName>
        <fullName evidence="1">FbpB family small basic protein</fullName>
    </submittedName>
</protein>
<dbReference type="EMBL" id="QOCW01000002">
    <property type="protein sequence ID" value="RBW71150.1"/>
    <property type="molecule type" value="Genomic_DNA"/>
</dbReference>
<keyword evidence="2" id="KW-1185">Reference proteome</keyword>
<proteinExistence type="predicted"/>
<dbReference type="AlphaFoldDB" id="A0A366XXM9"/>
<gene>
    <name evidence="1" type="ORF">DS031_03995</name>
</gene>
<dbReference type="RefSeq" id="WP_113804630.1">
    <property type="nucleotide sequence ID" value="NZ_QOCW01000002.1"/>
</dbReference>
<sequence>MRKKKVIYLEDLIIENKKKILSDEHELKRIEEKIDKRHIEISSKLENHNQN</sequence>
<reference evidence="1 2" key="1">
    <citation type="submission" date="2018-07" db="EMBL/GenBank/DDBJ databases">
        <title>Lottiidibacillus patelloidae gen. nov., sp. nov., isolated from the intestinal tract of a marine limpet and the reclassification of B. taeanensis BH030017T, B. algicola KMM 3737T and B. hwajinpoensis SW-72T as genus Lottiidibacillus.</title>
        <authorList>
            <person name="Liu R."/>
            <person name="Huang Z."/>
        </authorList>
    </citation>
    <scope>NUCLEOTIDE SEQUENCE [LARGE SCALE GENOMIC DNA]</scope>
    <source>
        <strain evidence="1 2">BH030017</strain>
    </source>
</reference>
<accession>A0A366XXM9</accession>
<dbReference type="OrthoDB" id="2973360at2"/>
<evidence type="ECO:0000313" key="2">
    <source>
        <dbReference type="Proteomes" id="UP000253314"/>
    </source>
</evidence>
<dbReference type="Proteomes" id="UP000253314">
    <property type="component" value="Unassembled WGS sequence"/>
</dbReference>
<evidence type="ECO:0000313" key="1">
    <source>
        <dbReference type="EMBL" id="RBW71150.1"/>
    </source>
</evidence>